<dbReference type="Pfam" id="PF00296">
    <property type="entry name" value="Bac_luciferase"/>
    <property type="match status" value="1"/>
</dbReference>
<accession>A0A366LVK0</accession>
<evidence type="ECO:0000313" key="2">
    <source>
        <dbReference type="EMBL" id="RBQ17975.1"/>
    </source>
</evidence>
<organism evidence="2 3">
    <name type="scientific">Spongiactinospora rosea</name>
    <dbReference type="NCBI Taxonomy" id="2248750"/>
    <lineage>
        <taxon>Bacteria</taxon>
        <taxon>Bacillati</taxon>
        <taxon>Actinomycetota</taxon>
        <taxon>Actinomycetes</taxon>
        <taxon>Streptosporangiales</taxon>
        <taxon>Streptosporangiaceae</taxon>
        <taxon>Spongiactinospora</taxon>
    </lineage>
</organism>
<dbReference type="GO" id="GO:0016705">
    <property type="term" value="F:oxidoreductase activity, acting on paired donors, with incorporation or reduction of molecular oxygen"/>
    <property type="evidence" value="ECO:0007669"/>
    <property type="project" value="InterPro"/>
</dbReference>
<dbReference type="NCBIfam" id="TIGR03620">
    <property type="entry name" value="F420_MSMEG_4141"/>
    <property type="match status" value="1"/>
</dbReference>
<comment type="caution">
    <text evidence="2">The sequence shown here is derived from an EMBL/GenBank/DDBJ whole genome shotgun (WGS) entry which is preliminary data.</text>
</comment>
<evidence type="ECO:0000259" key="1">
    <source>
        <dbReference type="Pfam" id="PF00296"/>
    </source>
</evidence>
<dbReference type="Gene3D" id="3.20.20.30">
    <property type="entry name" value="Luciferase-like domain"/>
    <property type="match status" value="1"/>
</dbReference>
<proteinExistence type="predicted"/>
<dbReference type="OrthoDB" id="4760590at2"/>
<gene>
    <name evidence="2" type="ORF">DP939_21625</name>
</gene>
<protein>
    <submittedName>
        <fullName evidence="2">LLM class F420-dependent oxidoreductase</fullName>
    </submittedName>
</protein>
<dbReference type="PANTHER" id="PTHR43244:SF2">
    <property type="entry name" value="CONSERVED HYPOTHETICAL ALANINE AND PROLINE-RICH PROTEIN"/>
    <property type="match status" value="1"/>
</dbReference>
<evidence type="ECO:0000313" key="3">
    <source>
        <dbReference type="Proteomes" id="UP000253303"/>
    </source>
</evidence>
<dbReference type="InterPro" id="IPR011251">
    <property type="entry name" value="Luciferase-like_dom"/>
</dbReference>
<sequence>MTDIPRTGRIGVWTSALGFVPPGQARDVAAELEQLGYGTLWLSEGLVRDPFLDAALALESTSTLTLATGIASIWARRPQVVAGLADGLAEAYPGRFLLGLGTSHKFGVETFLGTAYGKPYTAMRTYLDDLDGVRDTVKSVLPAFAPREDAPRAPRVLAALGPKMLELARDRSQGAHPYLVTPEHTRTARDVLGPDRLLAVEQAVVLDPDESEARRLAAVHVNAYVGGDVYRGSLRRLGFTDDDFTGGPSGGASDRLVDALVAYGDADDIRRRLDEHFAAGADHVCIQALGDDPRVIPLAQWRALAPAA</sequence>
<feature type="domain" description="Luciferase-like" evidence="1">
    <location>
        <begin position="15"/>
        <end position="283"/>
    </location>
</feature>
<dbReference type="InterPro" id="IPR036661">
    <property type="entry name" value="Luciferase-like_sf"/>
</dbReference>
<dbReference type="InterPro" id="IPR050564">
    <property type="entry name" value="F420-G6PD/mer"/>
</dbReference>
<dbReference type="Proteomes" id="UP000253303">
    <property type="component" value="Unassembled WGS sequence"/>
</dbReference>
<name>A0A366LVK0_9ACTN</name>
<keyword evidence="3" id="KW-1185">Reference proteome</keyword>
<dbReference type="RefSeq" id="WP_113982576.1">
    <property type="nucleotide sequence ID" value="NZ_QMEY01000009.1"/>
</dbReference>
<dbReference type="EMBL" id="QMEY01000009">
    <property type="protein sequence ID" value="RBQ17975.1"/>
    <property type="molecule type" value="Genomic_DNA"/>
</dbReference>
<dbReference type="InterPro" id="IPR019922">
    <property type="entry name" value="Lucif-like_OxRdatse_MSMEG_4141"/>
</dbReference>
<dbReference type="SUPFAM" id="SSF51679">
    <property type="entry name" value="Bacterial luciferase-like"/>
    <property type="match status" value="1"/>
</dbReference>
<dbReference type="AlphaFoldDB" id="A0A366LVK0"/>
<reference evidence="2 3" key="1">
    <citation type="submission" date="2018-06" db="EMBL/GenBank/DDBJ databases">
        <title>Sphaerisporangium craniellae sp. nov., isolated from a marine sponge in the South China Sea.</title>
        <authorList>
            <person name="Li L."/>
        </authorList>
    </citation>
    <scope>NUCLEOTIDE SEQUENCE [LARGE SCALE GENOMIC DNA]</scope>
    <source>
        <strain evidence="2 3">LHW63015</strain>
    </source>
</reference>
<dbReference type="PANTHER" id="PTHR43244">
    <property type="match status" value="1"/>
</dbReference>